<evidence type="ECO:0000256" key="7">
    <source>
        <dbReference type="ARBA" id="ARBA00022824"/>
    </source>
</evidence>
<dbReference type="GeneID" id="109540827"/>
<evidence type="ECO:0000256" key="4">
    <source>
        <dbReference type="ARBA" id="ARBA00017468"/>
    </source>
</evidence>
<name>A0AAR5PVB8_DENPD</name>
<evidence type="ECO:0000256" key="2">
    <source>
        <dbReference type="ARBA" id="ARBA00006962"/>
    </source>
</evidence>
<evidence type="ECO:0000259" key="8">
    <source>
        <dbReference type="Pfam" id="PF04101"/>
    </source>
</evidence>
<dbReference type="KEGG" id="dpa:109540827"/>
<sequence length="186" mass="21092">MEKNMKRVFVTVGTTKFPKLIDAITRSTTLKTLQDRGYNFVQVQTGRDFQGVNLEAEIKATVEQQGTSWTVQLADCSLTLKYHEYFEHFEEEIRAADLVISHAGAGSCLDALRLNKPLIVVINEDLMDNHQTELAKQLEKNGHVYFCVPSTLAATLRFDLTKLVPYPKIDEKLFANYLDKCSGFVQ</sequence>
<keyword evidence="7" id="KW-0256">Endoplasmic reticulum</keyword>
<evidence type="ECO:0000256" key="3">
    <source>
        <dbReference type="ARBA" id="ARBA00012614"/>
    </source>
</evidence>
<evidence type="ECO:0000256" key="1">
    <source>
        <dbReference type="ARBA" id="ARBA00004240"/>
    </source>
</evidence>
<comment type="similarity">
    <text evidence="2">Belongs to the glycosyltransferase 28 family.</text>
</comment>
<evidence type="ECO:0000256" key="5">
    <source>
        <dbReference type="ARBA" id="ARBA00022676"/>
    </source>
</evidence>
<protein>
    <recommendedName>
        <fullName evidence="4">UDP-N-acetylglucosamine transferase subunit ALG13</fullName>
        <ecNumber evidence="3">2.4.1.141</ecNumber>
    </recommendedName>
</protein>
<keyword evidence="10" id="KW-1185">Reference proteome</keyword>
<reference evidence="9" key="2">
    <citation type="submission" date="2024-08" db="UniProtKB">
        <authorList>
            <consortium name="EnsemblMetazoa"/>
        </authorList>
    </citation>
    <scope>IDENTIFICATION</scope>
</reference>
<evidence type="ECO:0000313" key="10">
    <source>
        <dbReference type="Proteomes" id="UP000019118"/>
    </source>
</evidence>
<dbReference type="GO" id="GO:0004577">
    <property type="term" value="F:N-acetylglucosaminyldiphosphodolichol N-acetylglucosaminyltransferase activity"/>
    <property type="evidence" value="ECO:0007669"/>
    <property type="project" value="UniProtKB-EC"/>
</dbReference>
<accession>A0AAR5PVB8</accession>
<dbReference type="InterPro" id="IPR039042">
    <property type="entry name" value="Alg13-like"/>
</dbReference>
<feature type="domain" description="Glycosyl transferase family 28 C-terminal" evidence="8">
    <location>
        <begin position="8"/>
        <end position="158"/>
    </location>
</feature>
<dbReference type="Proteomes" id="UP000019118">
    <property type="component" value="Unassembled WGS sequence"/>
</dbReference>
<dbReference type="SUPFAM" id="SSF53756">
    <property type="entry name" value="UDP-Glycosyltransferase/glycogen phosphorylase"/>
    <property type="match status" value="1"/>
</dbReference>
<evidence type="ECO:0000313" key="9">
    <source>
        <dbReference type="EnsemblMetazoa" id="XP_019764877.1"/>
    </source>
</evidence>
<dbReference type="RefSeq" id="XP_019764877.1">
    <property type="nucleotide sequence ID" value="XM_019909318.2"/>
</dbReference>
<comment type="subcellular location">
    <subcellularLocation>
        <location evidence="1">Endoplasmic reticulum</location>
    </subcellularLocation>
</comment>
<dbReference type="PANTHER" id="PTHR12867">
    <property type="entry name" value="GLYCOSYL TRANSFERASE-RELATED"/>
    <property type="match status" value="1"/>
</dbReference>
<dbReference type="CTD" id="79868"/>
<dbReference type="GO" id="GO:0006488">
    <property type="term" value="P:dolichol-linked oligosaccharide biosynthetic process"/>
    <property type="evidence" value="ECO:0007669"/>
    <property type="project" value="InterPro"/>
</dbReference>
<dbReference type="AlphaFoldDB" id="A0AAR5PVB8"/>
<organism evidence="9 10">
    <name type="scientific">Dendroctonus ponderosae</name>
    <name type="common">Mountain pine beetle</name>
    <dbReference type="NCBI Taxonomy" id="77166"/>
    <lineage>
        <taxon>Eukaryota</taxon>
        <taxon>Metazoa</taxon>
        <taxon>Ecdysozoa</taxon>
        <taxon>Arthropoda</taxon>
        <taxon>Hexapoda</taxon>
        <taxon>Insecta</taxon>
        <taxon>Pterygota</taxon>
        <taxon>Neoptera</taxon>
        <taxon>Endopterygota</taxon>
        <taxon>Coleoptera</taxon>
        <taxon>Polyphaga</taxon>
        <taxon>Cucujiformia</taxon>
        <taxon>Curculionidae</taxon>
        <taxon>Scolytinae</taxon>
        <taxon>Dendroctonus</taxon>
    </lineage>
</organism>
<dbReference type="EnsemblMetazoa" id="XM_019909318.1">
    <property type="protein sequence ID" value="XP_019764877.1"/>
    <property type="gene ID" value="LOC109540827"/>
</dbReference>
<keyword evidence="6" id="KW-0808">Transferase</keyword>
<dbReference type="InterPro" id="IPR007235">
    <property type="entry name" value="Glyco_trans_28_C"/>
</dbReference>
<dbReference type="PANTHER" id="PTHR12867:SF6">
    <property type="entry name" value="N-ACETYLGLUCOSAMINYLDIPHOSPHODOLICHOL N-ACETYLGLUCOSAMINYLTRANSFERASE"/>
    <property type="match status" value="1"/>
</dbReference>
<dbReference type="Gene3D" id="3.40.50.2000">
    <property type="entry name" value="Glycogen Phosphorylase B"/>
    <property type="match status" value="1"/>
</dbReference>
<dbReference type="Pfam" id="PF04101">
    <property type="entry name" value="Glyco_tran_28_C"/>
    <property type="match status" value="1"/>
</dbReference>
<evidence type="ECO:0000256" key="6">
    <source>
        <dbReference type="ARBA" id="ARBA00022679"/>
    </source>
</evidence>
<reference evidence="10" key="1">
    <citation type="journal article" date="2013" name="Genome Biol.">
        <title>Draft genome of the mountain pine beetle, Dendroctonus ponderosae Hopkins, a major forest pest.</title>
        <authorList>
            <person name="Keeling C.I."/>
            <person name="Yuen M.M."/>
            <person name="Liao N.Y."/>
            <person name="Docking T.R."/>
            <person name="Chan S.K."/>
            <person name="Taylor G.A."/>
            <person name="Palmquist D.L."/>
            <person name="Jackman S.D."/>
            <person name="Nguyen A."/>
            <person name="Li M."/>
            <person name="Henderson H."/>
            <person name="Janes J.K."/>
            <person name="Zhao Y."/>
            <person name="Pandoh P."/>
            <person name="Moore R."/>
            <person name="Sperling F.A."/>
            <person name="Huber D.P."/>
            <person name="Birol I."/>
            <person name="Jones S.J."/>
            <person name="Bohlmann J."/>
        </authorList>
    </citation>
    <scope>NUCLEOTIDE SEQUENCE</scope>
</reference>
<dbReference type="GO" id="GO:0005783">
    <property type="term" value="C:endoplasmic reticulum"/>
    <property type="evidence" value="ECO:0007669"/>
    <property type="project" value="UniProtKB-SubCell"/>
</dbReference>
<dbReference type="EC" id="2.4.1.141" evidence="3"/>
<keyword evidence="5" id="KW-0328">Glycosyltransferase</keyword>
<proteinExistence type="inferred from homology"/>